<evidence type="ECO:0000313" key="2">
    <source>
        <dbReference type="EMBL" id="HFX13861.1"/>
    </source>
</evidence>
<reference evidence="2" key="1">
    <citation type="journal article" date="2020" name="mSystems">
        <title>Genome- and Community-Level Interaction Insights into Carbon Utilization and Element Cycling Functions of Hydrothermarchaeota in Hydrothermal Sediment.</title>
        <authorList>
            <person name="Zhou Z."/>
            <person name="Liu Y."/>
            <person name="Xu W."/>
            <person name="Pan J."/>
            <person name="Luo Z.H."/>
            <person name="Li M."/>
        </authorList>
    </citation>
    <scope>NUCLEOTIDE SEQUENCE [LARGE SCALE GENOMIC DNA]</scope>
    <source>
        <strain evidence="2">SpSt-81</strain>
    </source>
</reference>
<name>A0A7C3RW20_DICTH</name>
<dbReference type="AlphaFoldDB" id="A0A7C3RW20"/>
<comment type="caution">
    <text evidence="2">The sequence shown here is derived from an EMBL/GenBank/DDBJ whole genome shotgun (WGS) entry which is preliminary data.</text>
</comment>
<dbReference type="EMBL" id="DTIN01000025">
    <property type="protein sequence ID" value="HFX13861.1"/>
    <property type="molecule type" value="Genomic_DNA"/>
</dbReference>
<evidence type="ECO:0000256" key="1">
    <source>
        <dbReference type="SAM" id="Coils"/>
    </source>
</evidence>
<proteinExistence type="predicted"/>
<organism evidence="2">
    <name type="scientific">Dictyoglomus thermophilum</name>
    <dbReference type="NCBI Taxonomy" id="14"/>
    <lineage>
        <taxon>Bacteria</taxon>
        <taxon>Pseudomonadati</taxon>
        <taxon>Dictyoglomota</taxon>
        <taxon>Dictyoglomia</taxon>
        <taxon>Dictyoglomales</taxon>
        <taxon>Dictyoglomaceae</taxon>
        <taxon>Dictyoglomus</taxon>
    </lineage>
</organism>
<evidence type="ECO:0008006" key="3">
    <source>
        <dbReference type="Google" id="ProtNLM"/>
    </source>
</evidence>
<sequence length="101" mass="11602">MKQFLVIILFFLVFLSTVFLNVKVSALKSEIAKINREIDNLEKEKVYLETKIQSSLSIKNIETKAQKLGLTYPKNVVEIKVYNGSVAEVIREKYYAASLEQ</sequence>
<keyword evidence="1" id="KW-0175">Coiled coil</keyword>
<feature type="coiled-coil region" evidence="1">
    <location>
        <begin position="24"/>
        <end position="51"/>
    </location>
</feature>
<protein>
    <recommendedName>
        <fullName evidence="3">Cell division protein FtsL</fullName>
    </recommendedName>
</protein>
<accession>A0A7C3RW20</accession>
<gene>
    <name evidence="2" type="ORF">ENW00_06915</name>
</gene>